<dbReference type="PANTHER" id="PTHR24067">
    <property type="entry name" value="UBIQUITIN-CONJUGATING ENZYME E2"/>
    <property type="match status" value="1"/>
</dbReference>
<dbReference type="SMART" id="SM00212">
    <property type="entry name" value="UBCc"/>
    <property type="match status" value="1"/>
</dbReference>
<keyword evidence="6 16" id="KW-0067">ATP-binding</keyword>
<evidence type="ECO:0000256" key="2">
    <source>
        <dbReference type="ARBA" id="ARBA00012486"/>
    </source>
</evidence>
<evidence type="ECO:0000256" key="5">
    <source>
        <dbReference type="ARBA" id="ARBA00022786"/>
    </source>
</evidence>
<reference evidence="18" key="1">
    <citation type="journal article" date="2020" name="Stud. Mycol.">
        <title>101 Dothideomycetes genomes: a test case for predicting lifestyles and emergence of pathogens.</title>
        <authorList>
            <person name="Haridas S."/>
            <person name="Albert R."/>
            <person name="Binder M."/>
            <person name="Bloem J."/>
            <person name="Labutti K."/>
            <person name="Salamov A."/>
            <person name="Andreopoulos B."/>
            <person name="Baker S."/>
            <person name="Barry K."/>
            <person name="Bills G."/>
            <person name="Bluhm B."/>
            <person name="Cannon C."/>
            <person name="Castanera R."/>
            <person name="Culley D."/>
            <person name="Daum C."/>
            <person name="Ezra D."/>
            <person name="Gonzalez J."/>
            <person name="Henrissat B."/>
            <person name="Kuo A."/>
            <person name="Liang C."/>
            <person name="Lipzen A."/>
            <person name="Lutzoni F."/>
            <person name="Magnuson J."/>
            <person name="Mondo S."/>
            <person name="Nolan M."/>
            <person name="Ohm R."/>
            <person name="Pangilinan J."/>
            <person name="Park H.-J."/>
            <person name="Ramirez L."/>
            <person name="Alfaro M."/>
            <person name="Sun H."/>
            <person name="Tritt A."/>
            <person name="Yoshinaga Y."/>
            <person name="Zwiers L.-H."/>
            <person name="Turgeon B."/>
            <person name="Goodwin S."/>
            <person name="Spatafora J."/>
            <person name="Crous P."/>
            <person name="Grigoriev I."/>
        </authorList>
    </citation>
    <scope>NUCLEOTIDE SEQUENCE</scope>
    <source>
        <strain evidence="18">Tuck. ex Michener</strain>
    </source>
</reference>
<dbReference type="PROSITE" id="PS50127">
    <property type="entry name" value="UBC_2"/>
    <property type="match status" value="1"/>
</dbReference>
<feature type="domain" description="UBC core" evidence="17">
    <location>
        <begin position="5"/>
        <end position="165"/>
    </location>
</feature>
<dbReference type="AlphaFoldDB" id="A0A6A6H5J7"/>
<comment type="similarity">
    <text evidence="16">Belongs to the ubiquitin-conjugating enzyme family.</text>
</comment>
<evidence type="ECO:0000256" key="4">
    <source>
        <dbReference type="ARBA" id="ARBA00022741"/>
    </source>
</evidence>
<evidence type="ECO:0000256" key="16">
    <source>
        <dbReference type="RuleBase" id="RU362109"/>
    </source>
</evidence>
<evidence type="ECO:0000256" key="12">
    <source>
        <dbReference type="ARBA" id="ARBA00042179"/>
    </source>
</evidence>
<evidence type="ECO:0000256" key="3">
    <source>
        <dbReference type="ARBA" id="ARBA00022679"/>
    </source>
</evidence>
<dbReference type="InterPro" id="IPR016135">
    <property type="entry name" value="UBQ-conjugating_enzyme/RWD"/>
</dbReference>
<proteinExistence type="inferred from homology"/>
<evidence type="ECO:0000256" key="7">
    <source>
        <dbReference type="ARBA" id="ARBA00022966"/>
    </source>
</evidence>
<keyword evidence="5 16" id="KW-0833">Ubl conjugation pathway</keyword>
<evidence type="ECO:0000256" key="8">
    <source>
        <dbReference type="ARBA" id="ARBA00030012"/>
    </source>
</evidence>
<dbReference type="InterPro" id="IPR023313">
    <property type="entry name" value="UBQ-conjugating_AS"/>
</dbReference>
<feature type="active site" description="Glycyl thioester intermediate" evidence="15">
    <location>
        <position position="90"/>
    </location>
</feature>
<keyword evidence="7" id="KW-0882">Thioester bond</keyword>
<dbReference type="GO" id="GO:0036503">
    <property type="term" value="P:ERAD pathway"/>
    <property type="evidence" value="ECO:0007669"/>
    <property type="project" value="UniProtKB-ARBA"/>
</dbReference>
<dbReference type="GO" id="GO:0005524">
    <property type="term" value="F:ATP binding"/>
    <property type="evidence" value="ECO:0007669"/>
    <property type="project" value="UniProtKB-UniRule"/>
</dbReference>
<organism evidence="18 19">
    <name type="scientific">Viridothelium virens</name>
    <name type="common">Speckled blister lichen</name>
    <name type="synonym">Trypethelium virens</name>
    <dbReference type="NCBI Taxonomy" id="1048519"/>
    <lineage>
        <taxon>Eukaryota</taxon>
        <taxon>Fungi</taxon>
        <taxon>Dikarya</taxon>
        <taxon>Ascomycota</taxon>
        <taxon>Pezizomycotina</taxon>
        <taxon>Dothideomycetes</taxon>
        <taxon>Dothideomycetes incertae sedis</taxon>
        <taxon>Trypetheliales</taxon>
        <taxon>Trypetheliaceae</taxon>
        <taxon>Viridothelium</taxon>
    </lineage>
</organism>
<dbReference type="SUPFAM" id="SSF54495">
    <property type="entry name" value="UBC-like"/>
    <property type="match status" value="1"/>
</dbReference>
<comment type="catalytic activity">
    <reaction evidence="1">
        <text>S-ubiquitinyl-[E1 ubiquitin-activating enzyme]-L-cysteine + [E2 ubiquitin-conjugating enzyme]-L-cysteine = [E1 ubiquitin-activating enzyme]-L-cysteine + S-ubiquitinyl-[E2 ubiquitin-conjugating enzyme]-L-cysteine.</text>
        <dbReference type="EC" id="2.3.2.23"/>
    </reaction>
</comment>
<dbReference type="EMBL" id="ML991812">
    <property type="protein sequence ID" value="KAF2232793.1"/>
    <property type="molecule type" value="Genomic_DNA"/>
</dbReference>
<name>A0A6A6H5J7_VIRVR</name>
<evidence type="ECO:0000256" key="15">
    <source>
        <dbReference type="PROSITE-ProRule" id="PRU10133"/>
    </source>
</evidence>
<accession>A0A6A6H5J7</accession>
<keyword evidence="19" id="KW-1185">Reference proteome</keyword>
<evidence type="ECO:0000256" key="1">
    <source>
        <dbReference type="ARBA" id="ARBA00000485"/>
    </source>
</evidence>
<keyword evidence="3" id="KW-0808">Transferase</keyword>
<evidence type="ECO:0000259" key="17">
    <source>
        <dbReference type="PROSITE" id="PS50127"/>
    </source>
</evidence>
<dbReference type="GO" id="GO:0061631">
    <property type="term" value="F:ubiquitin conjugating enzyme activity"/>
    <property type="evidence" value="ECO:0007669"/>
    <property type="project" value="UniProtKB-EC"/>
</dbReference>
<sequence>MTSSVASKRLFQEYRTLTNNPPDGITAGPVSEDDIFVWEALIQGPEDTPFALGVFPAELKFPRDYPLSPPSMKFTCDMWHPNVYPNGNVCISILHPPGDDPNHYESASERWSPIQSVEKILISVMSMLAEPNDESPANVDAARMWREKRGEYERIVRDNVRKGLGL</sequence>
<evidence type="ECO:0000256" key="14">
    <source>
        <dbReference type="ARBA" id="ARBA00077195"/>
    </source>
</evidence>
<dbReference type="Gene3D" id="3.10.110.10">
    <property type="entry name" value="Ubiquitin Conjugating Enzyme"/>
    <property type="match status" value="1"/>
</dbReference>
<evidence type="ECO:0000256" key="10">
    <source>
        <dbReference type="ARBA" id="ARBA00039884"/>
    </source>
</evidence>
<dbReference type="Pfam" id="PF00179">
    <property type="entry name" value="UQ_con"/>
    <property type="match status" value="1"/>
</dbReference>
<evidence type="ECO:0000256" key="13">
    <source>
        <dbReference type="ARBA" id="ARBA00042190"/>
    </source>
</evidence>
<evidence type="ECO:0000313" key="18">
    <source>
        <dbReference type="EMBL" id="KAF2232793.1"/>
    </source>
</evidence>
<evidence type="ECO:0000256" key="11">
    <source>
        <dbReference type="ARBA" id="ARBA00041569"/>
    </source>
</evidence>
<evidence type="ECO:0000256" key="9">
    <source>
        <dbReference type="ARBA" id="ARBA00031729"/>
    </source>
</evidence>
<dbReference type="PROSITE" id="PS00183">
    <property type="entry name" value="UBC_1"/>
    <property type="match status" value="1"/>
</dbReference>
<dbReference type="CDD" id="cd23796">
    <property type="entry name" value="UBCc_UBE2G2"/>
    <property type="match status" value="1"/>
</dbReference>
<dbReference type="EC" id="2.3.2.23" evidence="2"/>
<evidence type="ECO:0000313" key="19">
    <source>
        <dbReference type="Proteomes" id="UP000800092"/>
    </source>
</evidence>
<dbReference type="InterPro" id="IPR000608">
    <property type="entry name" value="UBC"/>
</dbReference>
<protein>
    <recommendedName>
        <fullName evidence="10">Ubiquitin-conjugating enzyme E2 2</fullName>
        <ecNumber evidence="2">2.3.2.23</ecNumber>
    </recommendedName>
    <alternativeName>
        <fullName evidence="12">E2 ubiquitin-conjugating enzyme 2</fullName>
    </alternativeName>
    <alternativeName>
        <fullName evidence="14">E2 ubiquitin-conjugating enzyme 7</fullName>
    </alternativeName>
    <alternativeName>
        <fullName evidence="9">Ubiquitin carrier protein</fullName>
    </alternativeName>
    <alternativeName>
        <fullName evidence="13">Ubiquitin carrier protein UBC2</fullName>
    </alternativeName>
    <alternativeName>
        <fullName evidence="8">Ubiquitin-protein ligase</fullName>
    </alternativeName>
    <alternativeName>
        <fullName evidence="11">Ubiquitin-protein ligase UBC2</fullName>
    </alternativeName>
</protein>
<dbReference type="OrthoDB" id="19692at2759"/>
<keyword evidence="4 16" id="KW-0547">Nucleotide-binding</keyword>
<dbReference type="Proteomes" id="UP000800092">
    <property type="component" value="Unassembled WGS sequence"/>
</dbReference>
<gene>
    <name evidence="18" type="ORF">EV356DRAFT_504783</name>
</gene>
<evidence type="ECO:0000256" key="6">
    <source>
        <dbReference type="ARBA" id="ARBA00022840"/>
    </source>
</evidence>
<dbReference type="FunFam" id="3.10.110.10:FF:000008">
    <property type="entry name" value="Ubiquitin-conjugating enzyme E2 G2"/>
    <property type="match status" value="1"/>
</dbReference>
<dbReference type="InterPro" id="IPR050113">
    <property type="entry name" value="Ub_conjugating_enzyme"/>
</dbReference>